<dbReference type="Gene3D" id="3.30.450.20">
    <property type="entry name" value="PAS domain"/>
    <property type="match status" value="1"/>
</dbReference>
<dbReference type="SMART" id="SM00091">
    <property type="entry name" value="PAS"/>
    <property type="match status" value="1"/>
</dbReference>
<gene>
    <name evidence="5" type="ORF">GCM10009332_17990</name>
</gene>
<dbReference type="SMART" id="SM00086">
    <property type="entry name" value="PAC"/>
    <property type="match status" value="1"/>
</dbReference>
<dbReference type="InterPro" id="IPR052155">
    <property type="entry name" value="Biofilm_reg_signaling"/>
</dbReference>
<dbReference type="Pfam" id="PF08447">
    <property type="entry name" value="PAS_3"/>
    <property type="match status" value="1"/>
</dbReference>
<evidence type="ECO:0000259" key="2">
    <source>
        <dbReference type="PROSITE" id="PS50112"/>
    </source>
</evidence>
<dbReference type="InterPro" id="IPR043128">
    <property type="entry name" value="Rev_trsase/Diguanyl_cyclase"/>
</dbReference>
<reference evidence="5" key="1">
    <citation type="journal article" date="2014" name="Int. J. Syst. Evol. Microbiol.">
        <title>Complete genome sequence of Corynebacterium casei LMG S-19264T (=DSM 44701T), isolated from a smear-ripened cheese.</title>
        <authorList>
            <consortium name="US DOE Joint Genome Institute (JGI-PGF)"/>
            <person name="Walter F."/>
            <person name="Albersmeier A."/>
            <person name="Kalinowski J."/>
            <person name="Ruckert C."/>
        </authorList>
    </citation>
    <scope>NUCLEOTIDE SEQUENCE</scope>
    <source>
        <strain evidence="5">JCM 30804</strain>
    </source>
</reference>
<proteinExistence type="predicted"/>
<dbReference type="Pfam" id="PF00563">
    <property type="entry name" value="EAL"/>
    <property type="match status" value="1"/>
</dbReference>
<dbReference type="InterPro" id="IPR035965">
    <property type="entry name" value="PAS-like_dom_sf"/>
</dbReference>
<dbReference type="AlphaFoldDB" id="A0A917N9Y2"/>
<dbReference type="PANTHER" id="PTHR44757">
    <property type="entry name" value="DIGUANYLATE CYCLASE DGCP"/>
    <property type="match status" value="1"/>
</dbReference>
<dbReference type="SUPFAM" id="SSF141868">
    <property type="entry name" value="EAL domain-like"/>
    <property type="match status" value="1"/>
</dbReference>
<dbReference type="RefSeq" id="WP_188920056.1">
    <property type="nucleotide sequence ID" value="NZ_BMPZ01000004.1"/>
</dbReference>
<dbReference type="InterPro" id="IPR013655">
    <property type="entry name" value="PAS_fold_3"/>
</dbReference>
<dbReference type="SMART" id="SM00267">
    <property type="entry name" value="GGDEF"/>
    <property type="match status" value="1"/>
</dbReference>
<reference evidence="5" key="2">
    <citation type="submission" date="2020-09" db="EMBL/GenBank/DDBJ databases">
        <authorList>
            <person name="Sun Q."/>
            <person name="Ohkuma M."/>
        </authorList>
    </citation>
    <scope>NUCLEOTIDE SEQUENCE</scope>
    <source>
        <strain evidence="5">JCM 30804</strain>
    </source>
</reference>
<dbReference type="PANTHER" id="PTHR44757:SF2">
    <property type="entry name" value="BIOFILM ARCHITECTURE MAINTENANCE PROTEIN MBAA"/>
    <property type="match status" value="1"/>
</dbReference>
<sequence length="783" mass="89279">MRLNIASQQEESIKQQLFRMQYVIDAASSMQDIQRLEQEVSLATTDLNVMVFVMLNSNSKILHANHVVWRNSRASQVIDGYQTQDHARVVHTSKPLFVHNWQRLSLQAYYPIDQARQQNLLERIDLIYVEIDLSQALATVFQGLKQRILWQWFLGTLLILFVCLLLHTTLLRPLRQLILLAEREDKDAILDYKPCVFEEVNVLHQYLVQANDTQKRSQKKLRDSEQRWLFAVEASRNGVWDWDISTGEVYMSDRWKEILGYAPSELKGEYQDWESRLHPEERVMVLQSLQKYLNGETDTFESVHRLKHKQGHYIWILDRGMLIDWDSDGRPKRIVGIHTDITEDVNRQQSSHIDIQAPSYEKLDAQLKALMAQGNTQQFGALFHIGVDNYQSICSSLGQESAKRIGTQLAARLSKLGGDLMQVDSGEFCLLMKGLSVEGGEIDHKALAVASEIRHLIARDLHVANQDINLNAMVGICVIEQHDLFEAEQVRRYAQSAMYSARNHADERCVIYSNDMDFAARRRESLREQLRQSVIEESLSLTFEPIVDSRGTIRMAESVLGWKHPQFGMIDEQEFRMLAEDIGASEKLHHWHLQQVCEIVNRADETGVYLPLVSLDVCAGLFNQPEFVDSALRILQRNGVAPQRVEFELDENTFLSNLNIVKRHIKSLRKHGFGVAIDHFGLGNGSLTYLSQLTVTRVKLSRTALSSVGEQGKSGQLTLALVDLLERLELSMVIQGVKSSGQFDHVRSANAYFQGDIFCKAVSGSELIYLIQKGANLPRAAGS</sequence>
<dbReference type="SUPFAM" id="SSF55073">
    <property type="entry name" value="Nucleotide cyclase"/>
    <property type="match status" value="1"/>
</dbReference>
<keyword evidence="1" id="KW-0472">Membrane</keyword>
<feature type="domain" description="EAL" evidence="3">
    <location>
        <begin position="523"/>
        <end position="775"/>
    </location>
</feature>
<keyword evidence="6" id="KW-1185">Reference proteome</keyword>
<dbReference type="InterPro" id="IPR001633">
    <property type="entry name" value="EAL_dom"/>
</dbReference>
<dbReference type="InterPro" id="IPR000160">
    <property type="entry name" value="GGDEF_dom"/>
</dbReference>
<dbReference type="NCBIfam" id="TIGR00229">
    <property type="entry name" value="sensory_box"/>
    <property type="match status" value="1"/>
</dbReference>
<dbReference type="Gene3D" id="3.20.20.450">
    <property type="entry name" value="EAL domain"/>
    <property type="match status" value="1"/>
</dbReference>
<dbReference type="InterPro" id="IPR035919">
    <property type="entry name" value="EAL_sf"/>
</dbReference>
<comment type="caution">
    <text evidence="5">The sequence shown here is derived from an EMBL/GenBank/DDBJ whole genome shotgun (WGS) entry which is preliminary data.</text>
</comment>
<dbReference type="PROSITE" id="PS50887">
    <property type="entry name" value="GGDEF"/>
    <property type="match status" value="1"/>
</dbReference>
<feature type="transmembrane region" description="Helical" evidence="1">
    <location>
        <begin position="149"/>
        <end position="170"/>
    </location>
</feature>
<keyword evidence="1" id="KW-1133">Transmembrane helix</keyword>
<dbReference type="InterPro" id="IPR001610">
    <property type="entry name" value="PAC"/>
</dbReference>
<accession>A0A917N9Y2</accession>
<dbReference type="SMART" id="SM00052">
    <property type="entry name" value="EAL"/>
    <property type="match status" value="1"/>
</dbReference>
<feature type="domain" description="GGDEF" evidence="4">
    <location>
        <begin position="378"/>
        <end position="514"/>
    </location>
</feature>
<dbReference type="InterPro" id="IPR000014">
    <property type="entry name" value="PAS"/>
</dbReference>
<dbReference type="PROSITE" id="PS50112">
    <property type="entry name" value="PAS"/>
    <property type="match status" value="1"/>
</dbReference>
<dbReference type="CDD" id="cd01948">
    <property type="entry name" value="EAL"/>
    <property type="match status" value="1"/>
</dbReference>
<evidence type="ECO:0000313" key="5">
    <source>
        <dbReference type="EMBL" id="GGI81049.1"/>
    </source>
</evidence>
<organism evidence="5 6">
    <name type="scientific">Shewanella gelidii</name>
    <dbReference type="NCBI Taxonomy" id="1642821"/>
    <lineage>
        <taxon>Bacteria</taxon>
        <taxon>Pseudomonadati</taxon>
        <taxon>Pseudomonadota</taxon>
        <taxon>Gammaproteobacteria</taxon>
        <taxon>Alteromonadales</taxon>
        <taxon>Shewanellaceae</taxon>
        <taxon>Shewanella</taxon>
    </lineage>
</organism>
<dbReference type="InterPro" id="IPR029787">
    <property type="entry name" value="Nucleotide_cyclase"/>
</dbReference>
<dbReference type="Gene3D" id="3.30.70.270">
    <property type="match status" value="1"/>
</dbReference>
<evidence type="ECO:0000313" key="6">
    <source>
        <dbReference type="Proteomes" id="UP000613743"/>
    </source>
</evidence>
<dbReference type="PROSITE" id="PS50883">
    <property type="entry name" value="EAL"/>
    <property type="match status" value="1"/>
</dbReference>
<protein>
    <submittedName>
        <fullName evidence="5">Sensor domain-containing phosphodiesterase</fullName>
    </submittedName>
</protein>
<name>A0A917N9Y2_9GAMM</name>
<evidence type="ECO:0000259" key="3">
    <source>
        <dbReference type="PROSITE" id="PS50883"/>
    </source>
</evidence>
<dbReference type="CDD" id="cd00130">
    <property type="entry name" value="PAS"/>
    <property type="match status" value="1"/>
</dbReference>
<dbReference type="Pfam" id="PF00990">
    <property type="entry name" value="GGDEF"/>
    <property type="match status" value="1"/>
</dbReference>
<keyword evidence="1" id="KW-0812">Transmembrane</keyword>
<evidence type="ECO:0000256" key="1">
    <source>
        <dbReference type="SAM" id="Phobius"/>
    </source>
</evidence>
<dbReference type="SUPFAM" id="SSF55785">
    <property type="entry name" value="PYP-like sensor domain (PAS domain)"/>
    <property type="match status" value="1"/>
</dbReference>
<evidence type="ECO:0000259" key="4">
    <source>
        <dbReference type="PROSITE" id="PS50887"/>
    </source>
</evidence>
<feature type="domain" description="PAS" evidence="2">
    <location>
        <begin position="224"/>
        <end position="296"/>
    </location>
</feature>
<dbReference type="Proteomes" id="UP000613743">
    <property type="component" value="Unassembled WGS sequence"/>
</dbReference>
<dbReference type="EMBL" id="BMPZ01000004">
    <property type="protein sequence ID" value="GGI81049.1"/>
    <property type="molecule type" value="Genomic_DNA"/>
</dbReference>